<keyword evidence="4" id="KW-1185">Reference proteome</keyword>
<evidence type="ECO:0000313" key="3">
    <source>
        <dbReference type="EMBL" id="PRX09481.1"/>
    </source>
</evidence>
<accession>A0A2T0JPY5</accession>
<dbReference type="PANTHER" id="PTHR46797">
    <property type="entry name" value="HTH-TYPE TRANSCRIPTIONAL REGULATOR"/>
    <property type="match status" value="1"/>
</dbReference>
<protein>
    <submittedName>
        <fullName evidence="3">Transcriptional regulator with XRE-family HTH domain</fullName>
    </submittedName>
</protein>
<name>A0A2T0JPY5_9ACTN</name>
<dbReference type="GO" id="GO:0005829">
    <property type="term" value="C:cytosol"/>
    <property type="evidence" value="ECO:0007669"/>
    <property type="project" value="TreeGrafter"/>
</dbReference>
<dbReference type="Pfam" id="PF01381">
    <property type="entry name" value="HTH_3"/>
    <property type="match status" value="1"/>
</dbReference>
<dbReference type="EMBL" id="PVMZ01000036">
    <property type="protein sequence ID" value="PRX09481.1"/>
    <property type="molecule type" value="Genomic_DNA"/>
</dbReference>
<dbReference type="PROSITE" id="PS50943">
    <property type="entry name" value="HTH_CROC1"/>
    <property type="match status" value="1"/>
</dbReference>
<dbReference type="SMART" id="SM00530">
    <property type="entry name" value="HTH_XRE"/>
    <property type="match status" value="1"/>
</dbReference>
<dbReference type="GO" id="GO:0003677">
    <property type="term" value="F:DNA binding"/>
    <property type="evidence" value="ECO:0007669"/>
    <property type="project" value="UniProtKB-KW"/>
</dbReference>
<organism evidence="3 4">
    <name type="scientific">Actinoplanes italicus</name>
    <dbReference type="NCBI Taxonomy" id="113567"/>
    <lineage>
        <taxon>Bacteria</taxon>
        <taxon>Bacillati</taxon>
        <taxon>Actinomycetota</taxon>
        <taxon>Actinomycetes</taxon>
        <taxon>Micromonosporales</taxon>
        <taxon>Micromonosporaceae</taxon>
        <taxon>Actinoplanes</taxon>
    </lineage>
</organism>
<proteinExistence type="predicted"/>
<keyword evidence="1" id="KW-0238">DNA-binding</keyword>
<dbReference type="PANTHER" id="PTHR46797:SF1">
    <property type="entry name" value="METHYLPHOSPHONATE SYNTHASE"/>
    <property type="match status" value="1"/>
</dbReference>
<dbReference type="Gene3D" id="1.10.260.40">
    <property type="entry name" value="lambda repressor-like DNA-binding domains"/>
    <property type="match status" value="1"/>
</dbReference>
<dbReference type="InterPro" id="IPR010982">
    <property type="entry name" value="Lambda_DNA-bd_dom_sf"/>
</dbReference>
<evidence type="ECO:0000313" key="4">
    <source>
        <dbReference type="Proteomes" id="UP000239415"/>
    </source>
</evidence>
<comment type="caution">
    <text evidence="3">The sequence shown here is derived from an EMBL/GenBank/DDBJ whole genome shotgun (WGS) entry which is preliminary data.</text>
</comment>
<gene>
    <name evidence="3" type="ORF">CLV67_13657</name>
</gene>
<evidence type="ECO:0000256" key="1">
    <source>
        <dbReference type="ARBA" id="ARBA00023125"/>
    </source>
</evidence>
<dbReference type="GO" id="GO:0003700">
    <property type="term" value="F:DNA-binding transcription factor activity"/>
    <property type="evidence" value="ECO:0007669"/>
    <property type="project" value="TreeGrafter"/>
</dbReference>
<dbReference type="Proteomes" id="UP000239415">
    <property type="component" value="Unassembled WGS sequence"/>
</dbReference>
<dbReference type="SUPFAM" id="SSF47413">
    <property type="entry name" value="lambda repressor-like DNA-binding domains"/>
    <property type="match status" value="1"/>
</dbReference>
<feature type="domain" description="HTH cro/C1-type" evidence="2">
    <location>
        <begin position="12"/>
        <end position="66"/>
    </location>
</feature>
<sequence>MPLLRRVIGEVLRRIRLGQGRTLRDVAAAAGVSLPYLSEVERGTKEASSEVLAAICRALGLAMPDLLDEVRREMLRQATPAPASRLVTHLAANRGQGGPRCSASRWMACARASRPVRSEIRL</sequence>
<evidence type="ECO:0000259" key="2">
    <source>
        <dbReference type="PROSITE" id="PS50943"/>
    </source>
</evidence>
<dbReference type="AlphaFoldDB" id="A0A2T0JPY5"/>
<dbReference type="OrthoDB" id="3188736at2"/>
<dbReference type="InterPro" id="IPR001387">
    <property type="entry name" value="Cro/C1-type_HTH"/>
</dbReference>
<dbReference type="InterPro" id="IPR050807">
    <property type="entry name" value="TransReg_Diox_bact_type"/>
</dbReference>
<dbReference type="CDD" id="cd00093">
    <property type="entry name" value="HTH_XRE"/>
    <property type="match status" value="1"/>
</dbReference>
<reference evidence="3 4" key="1">
    <citation type="submission" date="2018-03" db="EMBL/GenBank/DDBJ databases">
        <title>Genomic Encyclopedia of Archaeal and Bacterial Type Strains, Phase II (KMG-II): from individual species to whole genera.</title>
        <authorList>
            <person name="Goeker M."/>
        </authorList>
    </citation>
    <scope>NUCLEOTIDE SEQUENCE [LARGE SCALE GENOMIC DNA]</scope>
    <source>
        <strain evidence="3 4">DSM 43146</strain>
    </source>
</reference>